<dbReference type="STRING" id="50429.A0A2B4SNE5"/>
<evidence type="ECO:0000256" key="2">
    <source>
        <dbReference type="ARBA" id="ARBA00005648"/>
    </source>
</evidence>
<dbReference type="Pfam" id="PF07970">
    <property type="entry name" value="COPIIcoated_ERV"/>
    <property type="match status" value="1"/>
</dbReference>
<proteinExistence type="inferred from homology"/>
<feature type="domain" description="Endoplasmic reticulum vesicle transporter C-terminal" evidence="8">
    <location>
        <begin position="158"/>
        <end position="302"/>
    </location>
</feature>
<feature type="compositionally biased region" description="Low complexity" evidence="6">
    <location>
        <begin position="347"/>
        <end position="378"/>
    </location>
</feature>
<organism evidence="10 11">
    <name type="scientific">Stylophora pistillata</name>
    <name type="common">Smooth cauliflower coral</name>
    <dbReference type="NCBI Taxonomy" id="50429"/>
    <lineage>
        <taxon>Eukaryota</taxon>
        <taxon>Metazoa</taxon>
        <taxon>Cnidaria</taxon>
        <taxon>Anthozoa</taxon>
        <taxon>Hexacorallia</taxon>
        <taxon>Scleractinia</taxon>
        <taxon>Astrocoeniina</taxon>
        <taxon>Pocilloporidae</taxon>
        <taxon>Stylophora</taxon>
    </lineage>
</organism>
<protein>
    <submittedName>
        <fullName evidence="10">Endoplasmic reticulum-Golgi intermediate compartment protein 2</fullName>
    </submittedName>
</protein>
<comment type="similarity">
    <text evidence="2">Belongs to the ERGIC family.</text>
</comment>
<dbReference type="InterPro" id="IPR012936">
    <property type="entry name" value="Erv_C"/>
</dbReference>
<name>A0A2B4SNE5_STYPI</name>
<evidence type="ECO:0000256" key="7">
    <source>
        <dbReference type="SAM" id="Phobius"/>
    </source>
</evidence>
<sequence length="387" mass="43444">MRRVGATRNRKQTLKVLKELDAFPKVPENYQETSASGGSVSIIIFLFIGILVTSEFWYYRGVETKYDYAVDTDADSKLQINVDMTVAMRCDDIGADVLDLSGSSLELGDKLSLEPTYFELTEEQMTWLRMFRHMHAFVEGYRALKVLEEFNNNGPTYMPKRSIYHPRGHAHLSAFVPSESYNYSHRIDALSFGPWAAGYINPLDGDLVTTDKKLQMYQYYIKIVPTSIKSLNGQVTKTNQYSVTQRIREINHEAGSHGISGIFFKYDMSSLMVRVESHRRSFWGFLVRLCGIVGGIFATSGMMHSLIGFLFDVITCQFQLKKKEEKPLTMSQIPPGTTVVQPNGVTSQQPPQSQEPVVSFSPEGVDPSVSVVPPGNVVQADQSSVIT</sequence>
<dbReference type="InterPro" id="IPR039542">
    <property type="entry name" value="Erv_N"/>
</dbReference>
<feature type="compositionally biased region" description="Polar residues" evidence="6">
    <location>
        <begin position="329"/>
        <end position="346"/>
    </location>
</feature>
<evidence type="ECO:0000313" key="11">
    <source>
        <dbReference type="Proteomes" id="UP000225706"/>
    </source>
</evidence>
<dbReference type="GO" id="GO:0033116">
    <property type="term" value="C:endoplasmic reticulum-Golgi intermediate compartment membrane"/>
    <property type="evidence" value="ECO:0007669"/>
    <property type="project" value="UniProtKB-SubCell"/>
</dbReference>
<dbReference type="EMBL" id="LSMT01000047">
    <property type="protein sequence ID" value="PFX30639.1"/>
    <property type="molecule type" value="Genomic_DNA"/>
</dbReference>
<evidence type="ECO:0000259" key="9">
    <source>
        <dbReference type="Pfam" id="PF13850"/>
    </source>
</evidence>
<dbReference type="GO" id="GO:0006890">
    <property type="term" value="P:retrograde vesicle-mediated transport, Golgi to endoplasmic reticulum"/>
    <property type="evidence" value="ECO:0007669"/>
    <property type="project" value="TreeGrafter"/>
</dbReference>
<accession>A0A2B4SNE5</accession>
<keyword evidence="4 7" id="KW-1133">Transmembrane helix</keyword>
<dbReference type="PANTHER" id="PTHR10984">
    <property type="entry name" value="ENDOPLASMIC RETICULUM-GOLGI INTERMEDIATE COMPARTMENT PROTEIN"/>
    <property type="match status" value="1"/>
</dbReference>
<feature type="region of interest" description="Disordered" evidence="6">
    <location>
        <begin position="327"/>
        <end position="387"/>
    </location>
</feature>
<keyword evidence="5 7" id="KW-0472">Membrane</keyword>
<reference evidence="11" key="1">
    <citation type="journal article" date="2017" name="bioRxiv">
        <title>Comparative analysis of the genomes of Stylophora pistillata and Acropora digitifera provides evidence for extensive differences between species of corals.</title>
        <authorList>
            <person name="Voolstra C.R."/>
            <person name="Li Y."/>
            <person name="Liew Y.J."/>
            <person name="Baumgarten S."/>
            <person name="Zoccola D."/>
            <person name="Flot J.-F."/>
            <person name="Tambutte S."/>
            <person name="Allemand D."/>
            <person name="Aranda M."/>
        </authorList>
    </citation>
    <scope>NUCLEOTIDE SEQUENCE [LARGE SCALE GENOMIC DNA]</scope>
</reference>
<dbReference type="GO" id="GO:0006888">
    <property type="term" value="P:endoplasmic reticulum to Golgi vesicle-mediated transport"/>
    <property type="evidence" value="ECO:0007669"/>
    <property type="project" value="TreeGrafter"/>
</dbReference>
<feature type="transmembrane region" description="Helical" evidence="7">
    <location>
        <begin position="282"/>
        <end position="311"/>
    </location>
</feature>
<dbReference type="OrthoDB" id="5541786at2759"/>
<gene>
    <name evidence="10" type="primary">ergic2</name>
    <name evidence="10" type="ORF">AWC38_SpisGene4524</name>
</gene>
<dbReference type="Proteomes" id="UP000225706">
    <property type="component" value="Unassembled WGS sequence"/>
</dbReference>
<dbReference type="GO" id="GO:0030134">
    <property type="term" value="C:COPII-coated ER to Golgi transport vesicle"/>
    <property type="evidence" value="ECO:0007669"/>
    <property type="project" value="TreeGrafter"/>
</dbReference>
<keyword evidence="11" id="KW-1185">Reference proteome</keyword>
<evidence type="ECO:0000256" key="5">
    <source>
        <dbReference type="ARBA" id="ARBA00023136"/>
    </source>
</evidence>
<dbReference type="AlphaFoldDB" id="A0A2B4SNE5"/>
<comment type="subcellular location">
    <subcellularLocation>
        <location evidence="1">Endoplasmic reticulum-Golgi intermediate compartment membrane</location>
        <topology evidence="1">Multi-pass membrane protein</topology>
    </subcellularLocation>
</comment>
<evidence type="ECO:0000256" key="3">
    <source>
        <dbReference type="ARBA" id="ARBA00022692"/>
    </source>
</evidence>
<keyword evidence="3 7" id="KW-0812">Transmembrane</keyword>
<dbReference type="InterPro" id="IPR045888">
    <property type="entry name" value="Erv"/>
</dbReference>
<evidence type="ECO:0000259" key="8">
    <source>
        <dbReference type="Pfam" id="PF07970"/>
    </source>
</evidence>
<evidence type="ECO:0000256" key="6">
    <source>
        <dbReference type="SAM" id="MobiDB-lite"/>
    </source>
</evidence>
<evidence type="ECO:0000256" key="1">
    <source>
        <dbReference type="ARBA" id="ARBA00004457"/>
    </source>
</evidence>
<comment type="caution">
    <text evidence="10">The sequence shown here is derived from an EMBL/GenBank/DDBJ whole genome shotgun (WGS) entry which is preliminary data.</text>
</comment>
<evidence type="ECO:0000256" key="4">
    <source>
        <dbReference type="ARBA" id="ARBA00022989"/>
    </source>
</evidence>
<feature type="transmembrane region" description="Helical" evidence="7">
    <location>
        <begin position="40"/>
        <end position="59"/>
    </location>
</feature>
<dbReference type="PANTHER" id="PTHR10984:SF30">
    <property type="entry name" value="ENDOPLASMIC RETICULUM-GOLGI INTERMEDIATE COMPARTMENT PROTEIN 2"/>
    <property type="match status" value="1"/>
</dbReference>
<dbReference type="Pfam" id="PF13850">
    <property type="entry name" value="ERGIC_N"/>
    <property type="match status" value="1"/>
</dbReference>
<feature type="domain" description="Endoplasmic reticulum vesicle transporter N-terminal" evidence="9">
    <location>
        <begin position="17"/>
        <end position="103"/>
    </location>
</feature>
<evidence type="ECO:0000313" key="10">
    <source>
        <dbReference type="EMBL" id="PFX30639.1"/>
    </source>
</evidence>
<dbReference type="GO" id="GO:0005783">
    <property type="term" value="C:endoplasmic reticulum"/>
    <property type="evidence" value="ECO:0007669"/>
    <property type="project" value="TreeGrafter"/>
</dbReference>